<feature type="region of interest" description="Disordered" evidence="9">
    <location>
        <begin position="211"/>
        <end position="256"/>
    </location>
</feature>
<feature type="domain" description="C2H2-type" evidence="11">
    <location>
        <begin position="284"/>
        <end position="311"/>
    </location>
</feature>
<feature type="compositionally biased region" description="Basic and acidic residues" evidence="9">
    <location>
        <begin position="124"/>
        <end position="147"/>
    </location>
</feature>
<feature type="compositionally biased region" description="Low complexity" evidence="9">
    <location>
        <begin position="241"/>
        <end position="255"/>
    </location>
</feature>
<evidence type="ECO:0000259" key="11">
    <source>
        <dbReference type="PROSITE" id="PS50157"/>
    </source>
</evidence>
<keyword evidence="4" id="KW-0677">Repeat</keyword>
<sequence>MEETKEKVSVKWWNHQSALSASARNIHNKEIYADVLIRCDGQEFWGHKFIIAACSEYFEEILKDIPYRGSVMIPEEIRTKEFTYLLEYMYLGEAIVAEEEIPEIIKAAEILRIRGLAIPYEDDSKNDNKQVINEQDKLKNNDQESGIKRRKRNNCLSIETDKQQLSPRKVLQRSPNNGEEYPQHLKYLQTHIPETANINKQDDESDHKILGSQVCEETPKNSRSSSNRTKMSVSKQNNNLDSDGSSETTSSSSSSLLCPHCGKMFQWKSNLTKHIRTHTGEKPYGCEYCSYRTSYSEALKRHLRTHTDAKPYQCELCNFKCKHSGSLRAHELKHSQENKFTQNLHESFSREEPTLIKTEPDIILDSE</sequence>
<dbReference type="Pfam" id="PF13909">
    <property type="entry name" value="zf-H2C2_5"/>
    <property type="match status" value="1"/>
</dbReference>
<dbReference type="Gene3D" id="3.30.160.60">
    <property type="entry name" value="Classic Zinc Finger"/>
    <property type="match status" value="3"/>
</dbReference>
<dbReference type="FunFam" id="3.30.160.60:FF:001774">
    <property type="entry name" value="Myoneurin"/>
    <property type="match status" value="1"/>
</dbReference>
<evidence type="ECO:0000256" key="2">
    <source>
        <dbReference type="ARBA" id="ARBA00006991"/>
    </source>
</evidence>
<dbReference type="EMBL" id="CAXKWB010016771">
    <property type="protein sequence ID" value="CAL4117062.1"/>
    <property type="molecule type" value="Genomic_DNA"/>
</dbReference>
<dbReference type="PANTHER" id="PTHR46105:SF28">
    <property type="entry name" value="ZINC FINGER PROTEIN 37-LIKE"/>
    <property type="match status" value="1"/>
</dbReference>
<evidence type="ECO:0000256" key="6">
    <source>
        <dbReference type="ARBA" id="ARBA00022833"/>
    </source>
</evidence>
<dbReference type="PANTHER" id="PTHR46105">
    <property type="entry name" value="AGAP004733-PA"/>
    <property type="match status" value="1"/>
</dbReference>
<dbReference type="InterPro" id="IPR013087">
    <property type="entry name" value="Znf_C2H2_type"/>
</dbReference>
<evidence type="ECO:0000256" key="7">
    <source>
        <dbReference type="ARBA" id="ARBA00023242"/>
    </source>
</evidence>
<gene>
    <name evidence="12" type="ORF">MNOR_LOCUS21103</name>
</gene>
<dbReference type="Proteomes" id="UP001497623">
    <property type="component" value="Unassembled WGS sequence"/>
</dbReference>
<dbReference type="InterPro" id="IPR000210">
    <property type="entry name" value="BTB/POZ_dom"/>
</dbReference>
<organism evidence="12 13">
    <name type="scientific">Meganyctiphanes norvegica</name>
    <name type="common">Northern krill</name>
    <name type="synonym">Thysanopoda norvegica</name>
    <dbReference type="NCBI Taxonomy" id="48144"/>
    <lineage>
        <taxon>Eukaryota</taxon>
        <taxon>Metazoa</taxon>
        <taxon>Ecdysozoa</taxon>
        <taxon>Arthropoda</taxon>
        <taxon>Crustacea</taxon>
        <taxon>Multicrustacea</taxon>
        <taxon>Malacostraca</taxon>
        <taxon>Eumalacostraca</taxon>
        <taxon>Eucarida</taxon>
        <taxon>Euphausiacea</taxon>
        <taxon>Euphausiidae</taxon>
        <taxon>Meganyctiphanes</taxon>
    </lineage>
</organism>
<feature type="compositionally biased region" description="Polar residues" evidence="9">
    <location>
        <begin position="221"/>
        <end position="240"/>
    </location>
</feature>
<evidence type="ECO:0000313" key="12">
    <source>
        <dbReference type="EMBL" id="CAL4117062.1"/>
    </source>
</evidence>
<dbReference type="SUPFAM" id="SSF54695">
    <property type="entry name" value="POZ domain"/>
    <property type="match status" value="1"/>
</dbReference>
<dbReference type="Gene3D" id="3.30.710.10">
    <property type="entry name" value="Potassium Channel Kv1.1, Chain A"/>
    <property type="match status" value="1"/>
</dbReference>
<evidence type="ECO:0000256" key="1">
    <source>
        <dbReference type="ARBA" id="ARBA00004123"/>
    </source>
</evidence>
<feature type="domain" description="BTB" evidence="10">
    <location>
        <begin position="33"/>
        <end position="98"/>
    </location>
</feature>
<evidence type="ECO:0000256" key="5">
    <source>
        <dbReference type="ARBA" id="ARBA00022771"/>
    </source>
</evidence>
<keyword evidence="13" id="KW-1185">Reference proteome</keyword>
<reference evidence="12 13" key="1">
    <citation type="submission" date="2024-05" db="EMBL/GenBank/DDBJ databases">
        <authorList>
            <person name="Wallberg A."/>
        </authorList>
    </citation>
    <scope>NUCLEOTIDE SEQUENCE [LARGE SCALE GENOMIC DNA]</scope>
</reference>
<dbReference type="AlphaFoldDB" id="A0AAV2RA67"/>
<proteinExistence type="inferred from homology"/>
<evidence type="ECO:0000256" key="3">
    <source>
        <dbReference type="ARBA" id="ARBA00022723"/>
    </source>
</evidence>
<comment type="caution">
    <text evidence="12">The sequence shown here is derived from an EMBL/GenBank/DDBJ whole genome shotgun (WGS) entry which is preliminary data.</text>
</comment>
<dbReference type="InterPro" id="IPR050457">
    <property type="entry name" value="ZnFinger_BTB_dom_contain"/>
</dbReference>
<protein>
    <submittedName>
        <fullName evidence="12">Uncharacterized protein</fullName>
    </submittedName>
</protein>
<dbReference type="SMART" id="SM00225">
    <property type="entry name" value="BTB"/>
    <property type="match status" value="1"/>
</dbReference>
<keyword evidence="6" id="KW-0862">Zinc</keyword>
<feature type="domain" description="C2H2-type" evidence="11">
    <location>
        <begin position="312"/>
        <end position="339"/>
    </location>
</feature>
<evidence type="ECO:0000256" key="9">
    <source>
        <dbReference type="SAM" id="MobiDB-lite"/>
    </source>
</evidence>
<comment type="similarity">
    <text evidence="2">Belongs to the krueppel C2H2-type zinc-finger protein family.</text>
</comment>
<dbReference type="GO" id="GO:0000981">
    <property type="term" value="F:DNA-binding transcription factor activity, RNA polymerase II-specific"/>
    <property type="evidence" value="ECO:0007669"/>
    <property type="project" value="TreeGrafter"/>
</dbReference>
<evidence type="ECO:0000313" key="13">
    <source>
        <dbReference type="Proteomes" id="UP001497623"/>
    </source>
</evidence>
<dbReference type="SUPFAM" id="SSF57667">
    <property type="entry name" value="beta-beta-alpha zinc fingers"/>
    <property type="match status" value="2"/>
</dbReference>
<evidence type="ECO:0000259" key="10">
    <source>
        <dbReference type="PROSITE" id="PS50097"/>
    </source>
</evidence>
<keyword evidence="3" id="KW-0479">Metal-binding</keyword>
<keyword evidence="5 8" id="KW-0863">Zinc-finger</keyword>
<dbReference type="InterPro" id="IPR011333">
    <property type="entry name" value="SKP1/BTB/POZ_sf"/>
</dbReference>
<keyword evidence="7" id="KW-0539">Nucleus</keyword>
<dbReference type="InterPro" id="IPR036236">
    <property type="entry name" value="Znf_C2H2_sf"/>
</dbReference>
<dbReference type="PROSITE" id="PS50157">
    <property type="entry name" value="ZINC_FINGER_C2H2_2"/>
    <property type="match status" value="3"/>
</dbReference>
<dbReference type="PROSITE" id="PS00028">
    <property type="entry name" value="ZINC_FINGER_C2H2_1"/>
    <property type="match status" value="2"/>
</dbReference>
<dbReference type="Pfam" id="PF00651">
    <property type="entry name" value="BTB"/>
    <property type="match status" value="1"/>
</dbReference>
<feature type="domain" description="C2H2-type" evidence="11">
    <location>
        <begin position="256"/>
        <end position="283"/>
    </location>
</feature>
<dbReference type="FunFam" id="3.30.160.60:FF:002533">
    <property type="entry name" value="Zinc finger protein 770"/>
    <property type="match status" value="1"/>
</dbReference>
<accession>A0AAV2RA67</accession>
<dbReference type="SMART" id="SM00355">
    <property type="entry name" value="ZnF_C2H2"/>
    <property type="match status" value="3"/>
</dbReference>
<evidence type="ECO:0000256" key="8">
    <source>
        <dbReference type="PROSITE-ProRule" id="PRU00042"/>
    </source>
</evidence>
<dbReference type="Pfam" id="PF00096">
    <property type="entry name" value="zf-C2H2"/>
    <property type="match status" value="1"/>
</dbReference>
<dbReference type="GO" id="GO:0005634">
    <property type="term" value="C:nucleus"/>
    <property type="evidence" value="ECO:0007669"/>
    <property type="project" value="UniProtKB-SubCell"/>
</dbReference>
<name>A0AAV2RA67_MEGNR</name>
<feature type="region of interest" description="Disordered" evidence="9">
    <location>
        <begin position="124"/>
        <end position="180"/>
    </location>
</feature>
<dbReference type="GO" id="GO:0008270">
    <property type="term" value="F:zinc ion binding"/>
    <property type="evidence" value="ECO:0007669"/>
    <property type="project" value="UniProtKB-KW"/>
</dbReference>
<dbReference type="PROSITE" id="PS50097">
    <property type="entry name" value="BTB"/>
    <property type="match status" value="1"/>
</dbReference>
<comment type="subcellular location">
    <subcellularLocation>
        <location evidence="1">Nucleus</location>
    </subcellularLocation>
</comment>
<dbReference type="GO" id="GO:0000978">
    <property type="term" value="F:RNA polymerase II cis-regulatory region sequence-specific DNA binding"/>
    <property type="evidence" value="ECO:0007669"/>
    <property type="project" value="TreeGrafter"/>
</dbReference>
<evidence type="ECO:0000256" key="4">
    <source>
        <dbReference type="ARBA" id="ARBA00022737"/>
    </source>
</evidence>